<evidence type="ECO:0000256" key="11">
    <source>
        <dbReference type="SAM" id="MobiDB-lite"/>
    </source>
</evidence>
<gene>
    <name evidence="12" type="ORF">BU24DRAFT_371022</name>
</gene>
<comment type="subcellular location">
    <subcellularLocation>
        <location evidence="1">Membrane</location>
        <topology evidence="1">Multi-pass membrane protein</topology>
    </subcellularLocation>
</comment>
<organism evidence="12 13">
    <name type="scientific">Aaosphaeria arxii CBS 175.79</name>
    <dbReference type="NCBI Taxonomy" id="1450172"/>
    <lineage>
        <taxon>Eukaryota</taxon>
        <taxon>Fungi</taxon>
        <taxon>Dikarya</taxon>
        <taxon>Ascomycota</taxon>
        <taxon>Pezizomycotina</taxon>
        <taxon>Dothideomycetes</taxon>
        <taxon>Pleosporomycetidae</taxon>
        <taxon>Pleosporales</taxon>
        <taxon>Pleosporales incertae sedis</taxon>
        <taxon>Aaosphaeria</taxon>
    </lineage>
</organism>
<sequence length="413" mass="44475">MVFGRLANLLTTADTGSNIVDDGRGGSSFAMPHAEELPQAGGSAVRVEEEIDSESARPPYIHAMLAGGIGGTTGDMLMHSLDTVKTRQQGDPHIPPKYTSMGNTYYTIWRYEGIRRGLYGGVQPAFLGSFAGTVAFFGTYEWSKRLMIDNGIAPSVSYFTAGLVADLAAAPAYVPSEVLKTRLQLQGRHNNPYFNSGYNYRGAMHAARTIVKTEGFSALFYGYKATLWRDLPFSALQFAFYEEARGLAKSYVGSNNIGLPLEILTAASAGGAAGVLTTPLDVVKTRIQTQITEAPAPSPSASTRPPIATLSPHSSTKHPPSKTGTHPSHNRPISTSSPSTALRNHSAATLDTSSVATGLKIIYRTEGLAGWFRGVGPRFVWTSVQSGTMLVLYQTLLRWFEDHPLVKVEDPLV</sequence>
<dbReference type="OrthoDB" id="415315at2759"/>
<name>A0A6A5XPL9_9PLEO</name>
<keyword evidence="8 9" id="KW-0472">Membrane</keyword>
<evidence type="ECO:0000313" key="13">
    <source>
        <dbReference type="Proteomes" id="UP000799778"/>
    </source>
</evidence>
<evidence type="ECO:0000256" key="3">
    <source>
        <dbReference type="ARBA" id="ARBA00022448"/>
    </source>
</evidence>
<feature type="compositionally biased region" description="Polar residues" evidence="11">
    <location>
        <begin position="324"/>
        <end position="346"/>
    </location>
</feature>
<evidence type="ECO:0000256" key="6">
    <source>
        <dbReference type="ARBA" id="ARBA00022792"/>
    </source>
</evidence>
<keyword evidence="6" id="KW-0999">Mitochondrion inner membrane</keyword>
<dbReference type="Proteomes" id="UP000799778">
    <property type="component" value="Unassembled WGS sequence"/>
</dbReference>
<evidence type="ECO:0000256" key="5">
    <source>
        <dbReference type="ARBA" id="ARBA00022737"/>
    </source>
</evidence>
<proteinExistence type="inferred from homology"/>
<dbReference type="GO" id="GO:0016020">
    <property type="term" value="C:membrane"/>
    <property type="evidence" value="ECO:0007669"/>
    <property type="project" value="UniProtKB-SubCell"/>
</dbReference>
<evidence type="ECO:0000313" key="12">
    <source>
        <dbReference type="EMBL" id="KAF2014294.1"/>
    </source>
</evidence>
<keyword evidence="6" id="KW-0496">Mitochondrion</keyword>
<keyword evidence="5" id="KW-0677">Repeat</keyword>
<evidence type="ECO:0000256" key="4">
    <source>
        <dbReference type="ARBA" id="ARBA00022692"/>
    </source>
</evidence>
<dbReference type="Gene3D" id="1.50.40.10">
    <property type="entry name" value="Mitochondrial carrier domain"/>
    <property type="match status" value="2"/>
</dbReference>
<evidence type="ECO:0000256" key="2">
    <source>
        <dbReference type="ARBA" id="ARBA00006375"/>
    </source>
</evidence>
<dbReference type="PANTHER" id="PTHR45667">
    <property type="entry name" value="S-ADENOSYLMETHIONINE MITOCHONDRIAL CARRIER PROTEIN"/>
    <property type="match status" value="1"/>
</dbReference>
<dbReference type="RefSeq" id="XP_033382633.1">
    <property type="nucleotide sequence ID" value="XM_033524452.1"/>
</dbReference>
<evidence type="ECO:0000256" key="7">
    <source>
        <dbReference type="ARBA" id="ARBA00022989"/>
    </source>
</evidence>
<dbReference type="AlphaFoldDB" id="A0A6A5XPL9"/>
<feature type="repeat" description="Solcar" evidence="9">
    <location>
        <begin position="58"/>
        <end position="146"/>
    </location>
</feature>
<dbReference type="EMBL" id="ML978070">
    <property type="protein sequence ID" value="KAF2014294.1"/>
    <property type="molecule type" value="Genomic_DNA"/>
</dbReference>
<protein>
    <submittedName>
        <fullName evidence="12">Mitochondrial carrier protein</fullName>
    </submittedName>
</protein>
<dbReference type="InterPro" id="IPR023395">
    <property type="entry name" value="MCP_dom_sf"/>
</dbReference>
<feature type="region of interest" description="Disordered" evidence="11">
    <location>
        <begin position="291"/>
        <end position="346"/>
    </location>
</feature>
<keyword evidence="7" id="KW-1133">Transmembrane helix</keyword>
<evidence type="ECO:0000256" key="9">
    <source>
        <dbReference type="PROSITE-ProRule" id="PRU00282"/>
    </source>
</evidence>
<evidence type="ECO:0000256" key="1">
    <source>
        <dbReference type="ARBA" id="ARBA00004141"/>
    </source>
</evidence>
<dbReference type="FunFam" id="1.50.40.10:FF:000095">
    <property type="entry name" value="Mitochondrial carrier protein"/>
    <property type="match status" value="1"/>
</dbReference>
<dbReference type="PROSITE" id="PS50920">
    <property type="entry name" value="SOLCAR"/>
    <property type="match status" value="3"/>
</dbReference>
<keyword evidence="13" id="KW-1185">Reference proteome</keyword>
<feature type="repeat" description="Solcar" evidence="9">
    <location>
        <begin position="257"/>
        <end position="399"/>
    </location>
</feature>
<dbReference type="InterPro" id="IPR018108">
    <property type="entry name" value="MCP_transmembrane"/>
</dbReference>
<accession>A0A6A5XPL9</accession>
<dbReference type="GeneID" id="54281849"/>
<comment type="similarity">
    <text evidence="2 10">Belongs to the mitochondrial carrier (TC 2.A.29) family.</text>
</comment>
<feature type="repeat" description="Solcar" evidence="9">
    <location>
        <begin position="153"/>
        <end position="247"/>
    </location>
</feature>
<dbReference type="Pfam" id="PF00153">
    <property type="entry name" value="Mito_carr"/>
    <property type="match status" value="4"/>
</dbReference>
<keyword evidence="3 10" id="KW-0813">Transport</keyword>
<evidence type="ECO:0000256" key="10">
    <source>
        <dbReference type="RuleBase" id="RU000488"/>
    </source>
</evidence>
<evidence type="ECO:0000256" key="8">
    <source>
        <dbReference type="ARBA" id="ARBA00023136"/>
    </source>
</evidence>
<dbReference type="SUPFAM" id="SSF103506">
    <property type="entry name" value="Mitochondrial carrier"/>
    <property type="match status" value="1"/>
</dbReference>
<reference evidence="12" key="1">
    <citation type="journal article" date="2020" name="Stud. Mycol.">
        <title>101 Dothideomycetes genomes: a test case for predicting lifestyles and emergence of pathogens.</title>
        <authorList>
            <person name="Haridas S."/>
            <person name="Albert R."/>
            <person name="Binder M."/>
            <person name="Bloem J."/>
            <person name="Labutti K."/>
            <person name="Salamov A."/>
            <person name="Andreopoulos B."/>
            <person name="Baker S."/>
            <person name="Barry K."/>
            <person name="Bills G."/>
            <person name="Bluhm B."/>
            <person name="Cannon C."/>
            <person name="Castanera R."/>
            <person name="Culley D."/>
            <person name="Daum C."/>
            <person name="Ezra D."/>
            <person name="Gonzalez J."/>
            <person name="Henrissat B."/>
            <person name="Kuo A."/>
            <person name="Liang C."/>
            <person name="Lipzen A."/>
            <person name="Lutzoni F."/>
            <person name="Magnuson J."/>
            <person name="Mondo S."/>
            <person name="Nolan M."/>
            <person name="Ohm R."/>
            <person name="Pangilinan J."/>
            <person name="Park H.-J."/>
            <person name="Ramirez L."/>
            <person name="Alfaro M."/>
            <person name="Sun H."/>
            <person name="Tritt A."/>
            <person name="Yoshinaga Y."/>
            <person name="Zwiers L.-H."/>
            <person name="Turgeon B."/>
            <person name="Goodwin S."/>
            <person name="Spatafora J."/>
            <person name="Crous P."/>
            <person name="Grigoriev I."/>
        </authorList>
    </citation>
    <scope>NUCLEOTIDE SEQUENCE</scope>
    <source>
        <strain evidence="12">CBS 175.79</strain>
    </source>
</reference>
<keyword evidence="4 9" id="KW-0812">Transmembrane</keyword>